<dbReference type="AlphaFoldDB" id="A0AAD5JRZ5"/>
<evidence type="ECO:0000313" key="3">
    <source>
        <dbReference type="Proteomes" id="UP001209540"/>
    </source>
</evidence>
<proteinExistence type="predicted"/>
<evidence type="ECO:0000313" key="2">
    <source>
        <dbReference type="EMBL" id="KAI9251532.1"/>
    </source>
</evidence>
<name>A0AAD5JRZ5_9FUNG</name>
<gene>
    <name evidence="2" type="ORF">BDA99DRAFT_589208</name>
</gene>
<feature type="region of interest" description="Disordered" evidence="1">
    <location>
        <begin position="1"/>
        <end position="28"/>
    </location>
</feature>
<reference evidence="2" key="2">
    <citation type="submission" date="2023-02" db="EMBL/GenBank/DDBJ databases">
        <authorList>
            <consortium name="DOE Joint Genome Institute"/>
            <person name="Mondo S.J."/>
            <person name="Chang Y."/>
            <person name="Wang Y."/>
            <person name="Ahrendt S."/>
            <person name="Andreopoulos W."/>
            <person name="Barry K."/>
            <person name="Beard J."/>
            <person name="Benny G.L."/>
            <person name="Blankenship S."/>
            <person name="Bonito G."/>
            <person name="Cuomo C."/>
            <person name="Desiro A."/>
            <person name="Gervers K.A."/>
            <person name="Hundley H."/>
            <person name="Kuo A."/>
            <person name="LaButti K."/>
            <person name="Lang B.F."/>
            <person name="Lipzen A."/>
            <person name="O'Donnell K."/>
            <person name="Pangilinan J."/>
            <person name="Reynolds N."/>
            <person name="Sandor L."/>
            <person name="Smith M.W."/>
            <person name="Tsang A."/>
            <person name="Grigoriev I.V."/>
            <person name="Stajich J.E."/>
            <person name="Spatafora J.W."/>
        </authorList>
    </citation>
    <scope>NUCLEOTIDE SEQUENCE</scope>
    <source>
        <strain evidence="2">RSA 2281</strain>
    </source>
</reference>
<evidence type="ECO:0000256" key="1">
    <source>
        <dbReference type="SAM" id="MobiDB-lite"/>
    </source>
</evidence>
<reference evidence="2" key="1">
    <citation type="journal article" date="2022" name="IScience">
        <title>Evolution of zygomycete secretomes and the origins of terrestrial fungal ecologies.</title>
        <authorList>
            <person name="Chang Y."/>
            <person name="Wang Y."/>
            <person name="Mondo S."/>
            <person name="Ahrendt S."/>
            <person name="Andreopoulos W."/>
            <person name="Barry K."/>
            <person name="Beard J."/>
            <person name="Benny G.L."/>
            <person name="Blankenship S."/>
            <person name="Bonito G."/>
            <person name="Cuomo C."/>
            <person name="Desiro A."/>
            <person name="Gervers K.A."/>
            <person name="Hundley H."/>
            <person name="Kuo A."/>
            <person name="LaButti K."/>
            <person name="Lang B.F."/>
            <person name="Lipzen A."/>
            <person name="O'Donnell K."/>
            <person name="Pangilinan J."/>
            <person name="Reynolds N."/>
            <person name="Sandor L."/>
            <person name="Smith M.E."/>
            <person name="Tsang A."/>
            <person name="Grigoriev I.V."/>
            <person name="Stajich J.E."/>
            <person name="Spatafora J.W."/>
        </authorList>
    </citation>
    <scope>NUCLEOTIDE SEQUENCE</scope>
    <source>
        <strain evidence="2">RSA 2281</strain>
    </source>
</reference>
<keyword evidence="3" id="KW-1185">Reference proteome</keyword>
<accession>A0AAD5JRZ5</accession>
<dbReference type="Proteomes" id="UP001209540">
    <property type="component" value="Unassembled WGS sequence"/>
</dbReference>
<sequence>MASRHHSYGQSSTKRSRKDAVGKLESTSTRKFKVPSPCFNNPISGSVTGASAITSSNSNINDTNNNFYCNISPIYTATIHQEKKQCQGKGVILMVKAVLTLGHQRVVKVLKENADDMNFIIWIAMLEVTKKDSLTFATKHFFDFSIDYIMSTYYLEPTLTARITEKFFLDLVIYNSNIDSTINYDEFMYIGAKSEK</sequence>
<comment type="caution">
    <text evidence="2">The sequence shown here is derived from an EMBL/GenBank/DDBJ whole genome shotgun (WGS) entry which is preliminary data.</text>
</comment>
<organism evidence="2 3">
    <name type="scientific">Phascolomyces articulosus</name>
    <dbReference type="NCBI Taxonomy" id="60185"/>
    <lineage>
        <taxon>Eukaryota</taxon>
        <taxon>Fungi</taxon>
        <taxon>Fungi incertae sedis</taxon>
        <taxon>Mucoromycota</taxon>
        <taxon>Mucoromycotina</taxon>
        <taxon>Mucoromycetes</taxon>
        <taxon>Mucorales</taxon>
        <taxon>Lichtheimiaceae</taxon>
        <taxon>Phascolomyces</taxon>
    </lineage>
</organism>
<protein>
    <submittedName>
        <fullName evidence="2">Uncharacterized protein</fullName>
    </submittedName>
</protein>
<dbReference type="EMBL" id="JAIXMP010000030">
    <property type="protein sequence ID" value="KAI9251532.1"/>
    <property type="molecule type" value="Genomic_DNA"/>
</dbReference>